<reference evidence="5" key="1">
    <citation type="submission" date="2023-08" db="EMBL/GenBank/DDBJ databases">
        <title>Black Yeasts Isolated from many extreme environments.</title>
        <authorList>
            <person name="Coleine C."/>
            <person name="Stajich J.E."/>
            <person name="Selbmann L."/>
        </authorList>
    </citation>
    <scope>NUCLEOTIDE SEQUENCE</scope>
    <source>
        <strain evidence="5">CCFEE 5810</strain>
    </source>
</reference>
<evidence type="ECO:0000313" key="6">
    <source>
        <dbReference type="Proteomes" id="UP001310594"/>
    </source>
</evidence>
<dbReference type="EMBL" id="JAVRQU010000013">
    <property type="protein sequence ID" value="KAK5695777.1"/>
    <property type="molecule type" value="Genomic_DNA"/>
</dbReference>
<feature type="transmembrane region" description="Helical" evidence="4">
    <location>
        <begin position="12"/>
        <end position="32"/>
    </location>
</feature>
<dbReference type="InterPro" id="IPR051122">
    <property type="entry name" value="SDR_DHRS6-like"/>
</dbReference>
<keyword evidence="4" id="KW-0812">Transmembrane</keyword>
<evidence type="ECO:0000313" key="5">
    <source>
        <dbReference type="EMBL" id="KAK5695777.1"/>
    </source>
</evidence>
<dbReference type="InterPro" id="IPR002347">
    <property type="entry name" value="SDR_fam"/>
</dbReference>
<dbReference type="SUPFAM" id="SSF51735">
    <property type="entry name" value="NAD(P)-binding Rossmann-fold domains"/>
    <property type="match status" value="1"/>
</dbReference>
<keyword evidence="2" id="KW-0521">NADP</keyword>
<dbReference type="GO" id="GO:0016491">
    <property type="term" value="F:oxidoreductase activity"/>
    <property type="evidence" value="ECO:0007669"/>
    <property type="project" value="UniProtKB-KW"/>
</dbReference>
<name>A0AAN8A038_9PEZI</name>
<proteinExistence type="inferred from homology"/>
<dbReference type="CDD" id="cd05233">
    <property type="entry name" value="SDR_c"/>
    <property type="match status" value="1"/>
</dbReference>
<dbReference type="AlphaFoldDB" id="A0AAN8A038"/>
<dbReference type="InterPro" id="IPR057571">
    <property type="entry name" value="SDR_PhqE-like"/>
</dbReference>
<dbReference type="PANTHER" id="PTHR43477:SF1">
    <property type="entry name" value="DIHYDROANTICAPSIN 7-DEHYDROGENASE"/>
    <property type="match status" value="1"/>
</dbReference>
<dbReference type="Proteomes" id="UP001310594">
    <property type="component" value="Unassembled WGS sequence"/>
</dbReference>
<keyword evidence="3" id="KW-0560">Oxidoreductase</keyword>
<comment type="caution">
    <text evidence="5">The sequence shown here is derived from an EMBL/GenBank/DDBJ whole genome shotgun (WGS) entry which is preliminary data.</text>
</comment>
<dbReference type="PANTHER" id="PTHR43477">
    <property type="entry name" value="DIHYDROANTICAPSIN 7-DEHYDROGENASE"/>
    <property type="match status" value="1"/>
</dbReference>
<evidence type="ECO:0000256" key="3">
    <source>
        <dbReference type="ARBA" id="ARBA00023002"/>
    </source>
</evidence>
<dbReference type="PRINTS" id="PR00081">
    <property type="entry name" value="GDHRDH"/>
</dbReference>
<gene>
    <name evidence="5" type="ORF">LTR97_008197</name>
</gene>
<dbReference type="Gene3D" id="3.40.50.720">
    <property type="entry name" value="NAD(P)-binding Rossmann-like Domain"/>
    <property type="match status" value="1"/>
</dbReference>
<comment type="similarity">
    <text evidence="1">Belongs to the short-chain dehydrogenases/reductases (SDR) family.</text>
</comment>
<organism evidence="5 6">
    <name type="scientific">Elasticomyces elasticus</name>
    <dbReference type="NCBI Taxonomy" id="574655"/>
    <lineage>
        <taxon>Eukaryota</taxon>
        <taxon>Fungi</taxon>
        <taxon>Dikarya</taxon>
        <taxon>Ascomycota</taxon>
        <taxon>Pezizomycotina</taxon>
        <taxon>Dothideomycetes</taxon>
        <taxon>Dothideomycetidae</taxon>
        <taxon>Mycosphaerellales</taxon>
        <taxon>Teratosphaeriaceae</taxon>
        <taxon>Elasticomyces</taxon>
    </lineage>
</organism>
<evidence type="ECO:0000256" key="2">
    <source>
        <dbReference type="ARBA" id="ARBA00022857"/>
    </source>
</evidence>
<dbReference type="Pfam" id="PF23441">
    <property type="entry name" value="SDR"/>
    <property type="match status" value="1"/>
</dbReference>
<evidence type="ECO:0000256" key="4">
    <source>
        <dbReference type="SAM" id="Phobius"/>
    </source>
</evidence>
<keyword evidence="4" id="KW-0472">Membrane</keyword>
<keyword evidence="4" id="KW-1133">Transmembrane helix</keyword>
<sequence length="256" mass="26544">MANRLNKLANKHFVIFGGTSGIGFAVAEAILASSPTARLSISSSSSAKIDATVKRLLHSFPNSAIAGHVCDLATPDLEDSIAALFATTGKIDHIIVTAGDPISRASVHDSTLDSIRAAGQVRFIAPILIAKHGSEHLNPGPGSSIIFTGAMVGQRPMEGWAVVAGYAAGIEGVTRNLAIDLKPVRVNCVAPGPVDTELVAGMSDEQRRGFYAVAAKTPVGRPGRPEDVAEAYLWLMKDSNVTGFVACSDAGAKLSS</sequence>
<protein>
    <submittedName>
        <fullName evidence="5">Uncharacterized protein</fullName>
    </submittedName>
</protein>
<evidence type="ECO:0000256" key="1">
    <source>
        <dbReference type="ARBA" id="ARBA00006484"/>
    </source>
</evidence>
<dbReference type="InterPro" id="IPR036291">
    <property type="entry name" value="NAD(P)-bd_dom_sf"/>
</dbReference>
<accession>A0AAN8A038</accession>